<evidence type="ECO:0000256" key="2">
    <source>
        <dbReference type="ARBA" id="ARBA00022475"/>
    </source>
</evidence>
<dbReference type="InterPro" id="IPR052159">
    <property type="entry name" value="Competence_DNA_uptake"/>
</dbReference>
<dbReference type="PANTHER" id="PTHR30619">
    <property type="entry name" value="DNA INTERNALIZATION/COMPETENCE PROTEIN COMEC/REC2"/>
    <property type="match status" value="1"/>
</dbReference>
<comment type="caution">
    <text evidence="9">The sequence shown here is derived from an EMBL/GenBank/DDBJ whole genome shotgun (WGS) entry which is preliminary data.</text>
</comment>
<evidence type="ECO:0000256" key="5">
    <source>
        <dbReference type="ARBA" id="ARBA00023136"/>
    </source>
</evidence>
<feature type="transmembrane region" description="Helical" evidence="6">
    <location>
        <begin position="55"/>
        <end position="75"/>
    </location>
</feature>
<dbReference type="PROSITE" id="PS51257">
    <property type="entry name" value="PROKAR_LIPOPROTEIN"/>
    <property type="match status" value="1"/>
</dbReference>
<evidence type="ECO:0000256" key="1">
    <source>
        <dbReference type="ARBA" id="ARBA00004651"/>
    </source>
</evidence>
<dbReference type="InterPro" id="IPR004477">
    <property type="entry name" value="ComEC_N"/>
</dbReference>
<feature type="domain" description="ComEC/Rec2-related protein" evidence="7">
    <location>
        <begin position="217"/>
        <end position="487"/>
    </location>
</feature>
<evidence type="ECO:0000256" key="6">
    <source>
        <dbReference type="SAM" id="Phobius"/>
    </source>
</evidence>
<name>A0A928KPZ5_9FIRM</name>
<feature type="transmembrane region" description="Helical" evidence="6">
    <location>
        <begin position="26"/>
        <end position="43"/>
    </location>
</feature>
<dbReference type="Pfam" id="PF03772">
    <property type="entry name" value="Competence"/>
    <property type="match status" value="1"/>
</dbReference>
<reference evidence="9" key="1">
    <citation type="submission" date="2019-04" db="EMBL/GenBank/DDBJ databases">
        <title>Evolution of Biomass-Degrading Anaerobic Consortia Revealed by Metagenomics.</title>
        <authorList>
            <person name="Peng X."/>
        </authorList>
    </citation>
    <scope>NUCLEOTIDE SEQUENCE</scope>
    <source>
        <strain evidence="9">SIG551</strain>
    </source>
</reference>
<evidence type="ECO:0000313" key="9">
    <source>
        <dbReference type="EMBL" id="MBE6832445.1"/>
    </source>
</evidence>
<dbReference type="PANTHER" id="PTHR30619:SF1">
    <property type="entry name" value="RECOMBINATION PROTEIN 2"/>
    <property type="match status" value="1"/>
</dbReference>
<accession>A0A928KPZ5</accession>
<dbReference type="EMBL" id="SVNY01000001">
    <property type="protein sequence ID" value="MBE6832445.1"/>
    <property type="molecule type" value="Genomic_DNA"/>
</dbReference>
<keyword evidence="4 6" id="KW-1133">Transmembrane helix</keyword>
<evidence type="ECO:0000256" key="4">
    <source>
        <dbReference type="ARBA" id="ARBA00022989"/>
    </source>
</evidence>
<dbReference type="Proteomes" id="UP000754750">
    <property type="component" value="Unassembled WGS sequence"/>
</dbReference>
<sequence length="742" mass="78961">MRPFALIGFSYLLAQTAAVYSGAAGALFMGCACALAFCVLACVRKTRSLRTVQMALLSAAAAFGLFYAYAQAAVLPAQQMNGRDAVLTGTVCELPVSAYGRYYYVVRVQGLSAAGAPYVEKIRLSAQNALNVEPYDTIEGKAHFYTPKGGEGFDSPSYYASKGITLFAYLYEYEPVKITPARHRPPYFAALSLRRSMTGALYRLLPARQAGLSAGVLLGEPSGIGEQVKSDFQTTGVTHILSVSGLHMTTMAQFFLLLLGLLRFPRRAGAAAAMAGVLGFMAVTGFVPSVLRSGIMSLIYLFGIVVRRRADSLNSLGIAALVICTANPYAAADLGLLLSFSATLGMILCAGPLSTRLRALYKTVPVGRALLDGVNSAVCTTVTATVFTLPILILSFGTVSLISPVSNVLQILPSTLLMVCAALSAGIYMAGLPFLAMPFAFGTGVLSNYMIDCARLLAQVPWASVSASYGFVHLWLAGSLLLAAVLIVRPPSYAARRSAALLSVILLLCGVLSYQLSMRSVTRVAVLQEGDGLCVVLTHQGRGAVIGCGGFASSTARNYLRGQGVRQLDYLQMVGDTKEEALLASELISSFQPKRVLLWKNGQDNEFLQKQLPNAEQIDYFDTRAQAELWGTVRVERYAGGLQSYTGILVNGVTFLLVSAECRADALPDQWQQADFVIADDLPRGEKALSPFVTVLSMSEETAEASLARLGGAGFVSVSTGDAGHVLIDTRPGGTLVLRRNA</sequence>
<feature type="transmembrane region" description="Helical" evidence="6">
    <location>
        <begin position="471"/>
        <end position="488"/>
    </location>
</feature>
<feature type="domain" description="DUF4131" evidence="8">
    <location>
        <begin position="27"/>
        <end position="169"/>
    </location>
</feature>
<dbReference type="NCBIfam" id="TIGR00360">
    <property type="entry name" value="ComEC_N-term"/>
    <property type="match status" value="1"/>
</dbReference>
<feature type="transmembrane region" description="Helical" evidence="6">
    <location>
        <begin position="268"/>
        <end position="284"/>
    </location>
</feature>
<dbReference type="GO" id="GO:0005886">
    <property type="term" value="C:plasma membrane"/>
    <property type="evidence" value="ECO:0007669"/>
    <property type="project" value="UniProtKB-SubCell"/>
</dbReference>
<keyword evidence="3 6" id="KW-0812">Transmembrane</keyword>
<dbReference type="RefSeq" id="WP_326839900.1">
    <property type="nucleotide sequence ID" value="NZ_SVNY01000001.1"/>
</dbReference>
<evidence type="ECO:0000313" key="10">
    <source>
        <dbReference type="Proteomes" id="UP000754750"/>
    </source>
</evidence>
<gene>
    <name evidence="9" type="ORF">E7512_02480</name>
</gene>
<evidence type="ECO:0000256" key="3">
    <source>
        <dbReference type="ARBA" id="ARBA00022692"/>
    </source>
</evidence>
<dbReference type="InterPro" id="IPR025405">
    <property type="entry name" value="DUF4131"/>
</dbReference>
<evidence type="ECO:0000259" key="8">
    <source>
        <dbReference type="Pfam" id="PF13567"/>
    </source>
</evidence>
<organism evidence="9 10">
    <name type="scientific">Faecalispora sporosphaeroides</name>
    <dbReference type="NCBI Taxonomy" id="1549"/>
    <lineage>
        <taxon>Bacteria</taxon>
        <taxon>Bacillati</taxon>
        <taxon>Bacillota</taxon>
        <taxon>Clostridia</taxon>
        <taxon>Eubacteriales</taxon>
        <taxon>Oscillospiraceae</taxon>
        <taxon>Faecalispora</taxon>
    </lineage>
</organism>
<evidence type="ECO:0000259" key="7">
    <source>
        <dbReference type="Pfam" id="PF03772"/>
    </source>
</evidence>
<dbReference type="AlphaFoldDB" id="A0A928KPZ5"/>
<feature type="transmembrane region" description="Helical" evidence="6">
    <location>
        <begin position="374"/>
        <end position="396"/>
    </location>
</feature>
<feature type="transmembrane region" description="Helical" evidence="6">
    <location>
        <begin position="408"/>
        <end position="427"/>
    </location>
</feature>
<comment type="subcellular location">
    <subcellularLocation>
        <location evidence="1">Cell membrane</location>
        <topology evidence="1">Multi-pass membrane protein</topology>
    </subcellularLocation>
</comment>
<keyword evidence="5 6" id="KW-0472">Membrane</keyword>
<feature type="transmembrane region" description="Helical" evidence="6">
    <location>
        <begin position="500"/>
        <end position="517"/>
    </location>
</feature>
<dbReference type="Pfam" id="PF13567">
    <property type="entry name" value="DUF4131"/>
    <property type="match status" value="1"/>
</dbReference>
<keyword evidence="2" id="KW-1003">Cell membrane</keyword>
<proteinExistence type="predicted"/>
<feature type="transmembrane region" description="Helical" evidence="6">
    <location>
        <begin position="313"/>
        <end position="330"/>
    </location>
</feature>
<protein>
    <submittedName>
        <fullName evidence="9">ComEC family competence protein</fullName>
    </submittedName>
</protein>